<name>A0AAV4HFW8_9GAST</name>
<dbReference type="Proteomes" id="UP000762676">
    <property type="component" value="Unassembled WGS sequence"/>
</dbReference>
<accession>A0AAV4HFW8</accession>
<dbReference type="AlphaFoldDB" id="A0AAV4HFW8"/>
<keyword evidence="2" id="KW-1185">Reference proteome</keyword>
<organism evidence="1 2">
    <name type="scientific">Elysia marginata</name>
    <dbReference type="NCBI Taxonomy" id="1093978"/>
    <lineage>
        <taxon>Eukaryota</taxon>
        <taxon>Metazoa</taxon>
        <taxon>Spiralia</taxon>
        <taxon>Lophotrochozoa</taxon>
        <taxon>Mollusca</taxon>
        <taxon>Gastropoda</taxon>
        <taxon>Heterobranchia</taxon>
        <taxon>Euthyneura</taxon>
        <taxon>Panpulmonata</taxon>
        <taxon>Sacoglossa</taxon>
        <taxon>Placobranchoidea</taxon>
        <taxon>Plakobranchidae</taxon>
        <taxon>Elysia</taxon>
    </lineage>
</organism>
<reference evidence="1 2" key="1">
    <citation type="journal article" date="2021" name="Elife">
        <title>Chloroplast acquisition without the gene transfer in kleptoplastic sea slugs, Plakobranchus ocellatus.</title>
        <authorList>
            <person name="Maeda T."/>
            <person name="Takahashi S."/>
            <person name="Yoshida T."/>
            <person name="Shimamura S."/>
            <person name="Takaki Y."/>
            <person name="Nagai Y."/>
            <person name="Toyoda A."/>
            <person name="Suzuki Y."/>
            <person name="Arimoto A."/>
            <person name="Ishii H."/>
            <person name="Satoh N."/>
            <person name="Nishiyama T."/>
            <person name="Hasebe M."/>
            <person name="Maruyama T."/>
            <person name="Minagawa J."/>
            <person name="Obokata J."/>
            <person name="Shigenobu S."/>
        </authorList>
    </citation>
    <scope>NUCLEOTIDE SEQUENCE [LARGE SCALE GENOMIC DNA]</scope>
</reference>
<evidence type="ECO:0000313" key="2">
    <source>
        <dbReference type="Proteomes" id="UP000762676"/>
    </source>
</evidence>
<comment type="caution">
    <text evidence="1">The sequence shown here is derived from an EMBL/GenBank/DDBJ whole genome shotgun (WGS) entry which is preliminary data.</text>
</comment>
<dbReference type="EMBL" id="BMAT01005562">
    <property type="protein sequence ID" value="GFR95986.1"/>
    <property type="molecule type" value="Genomic_DNA"/>
</dbReference>
<sequence length="135" mass="15133">MTNSSQSLKSLEHLQIWARHVSLLTPPRNRNRCKCRRIPFALEGKPESEIDNLVSSEIFRRKLGAALEGPHITFNVADDIVLVGVVDDHYLAAVFVGDCLVVLGRYLATKAVGRYLTVLVMIDDCHYLVEVMVGR</sequence>
<gene>
    <name evidence="1" type="ORF">ElyMa_002708900</name>
</gene>
<protein>
    <submittedName>
        <fullName evidence="1">Uncharacterized protein</fullName>
    </submittedName>
</protein>
<evidence type="ECO:0000313" key="1">
    <source>
        <dbReference type="EMBL" id="GFR95986.1"/>
    </source>
</evidence>
<proteinExistence type="predicted"/>